<name>A0A0G3BQ66_9BURK</name>
<dbReference type="STRING" id="413882.AAW51_4871"/>
<evidence type="ECO:0000313" key="1">
    <source>
        <dbReference type="EMBL" id="AKJ31562.1"/>
    </source>
</evidence>
<evidence type="ECO:0000313" key="2">
    <source>
        <dbReference type="Proteomes" id="UP000035352"/>
    </source>
</evidence>
<dbReference type="AlphaFoldDB" id="A0A0G3BQ66"/>
<keyword evidence="2" id="KW-1185">Reference proteome</keyword>
<gene>
    <name evidence="1" type="ORF">AAW51_4871</name>
</gene>
<dbReference type="Proteomes" id="UP000035352">
    <property type="component" value="Chromosome"/>
</dbReference>
<organism evidence="1 2">
    <name type="scientific">Caldimonas brevitalea</name>
    <dbReference type="NCBI Taxonomy" id="413882"/>
    <lineage>
        <taxon>Bacteria</taxon>
        <taxon>Pseudomonadati</taxon>
        <taxon>Pseudomonadota</taxon>
        <taxon>Betaproteobacteria</taxon>
        <taxon>Burkholderiales</taxon>
        <taxon>Sphaerotilaceae</taxon>
        <taxon>Caldimonas</taxon>
    </lineage>
</organism>
<reference evidence="1 2" key="1">
    <citation type="submission" date="2015-05" db="EMBL/GenBank/DDBJ databases">
        <authorList>
            <person name="Tang B."/>
            <person name="Yu Y."/>
        </authorList>
    </citation>
    <scope>NUCLEOTIDE SEQUENCE [LARGE SCALE GENOMIC DNA]</scope>
    <source>
        <strain evidence="1 2">DSM 7029</strain>
    </source>
</reference>
<dbReference type="SUPFAM" id="SSF56112">
    <property type="entry name" value="Protein kinase-like (PK-like)"/>
    <property type="match status" value="1"/>
</dbReference>
<accession>A0A0G3BQ66</accession>
<dbReference type="KEGG" id="pbh:AAW51_4871"/>
<evidence type="ECO:0008006" key="3">
    <source>
        <dbReference type="Google" id="ProtNLM"/>
    </source>
</evidence>
<dbReference type="InterPro" id="IPR011009">
    <property type="entry name" value="Kinase-like_dom_sf"/>
</dbReference>
<sequence>MRAHRTMSVSLDLQRQTAHQRFLAEGHDLVFGDAADCPLPPVRLAQLTPTSPEVLRSCEEGLTARVYCVEGARGRYAVKQARESCLVQNPDGQTSFINELCRHREIREQRRLEPDRFPGVVAPLYGSLREGLIVSPWIDGERVDDWTERRLLQVFETGRALLEHGFFEWDYSPGNVLDDGQQVWLFDFGYQYRFDPLTQFNSAGHGDDQPMFHLAERLETRNLFAWLLKLEGAGQMPLALARFRLTKEIAVETYQHLRATLAARGAKPHVLDWLSGIVAEWQQALRGDLGVLYLREGWRSHVLDLDDDLRGRTCTPSTLARCDWLLAALQAEGETLQRVGAFFGEDRDLTRAQRRQRYEALRREAERYQISP</sequence>
<protein>
    <recommendedName>
        <fullName evidence="3">Phosphotransferase</fullName>
    </recommendedName>
</protein>
<dbReference type="EMBL" id="CP011371">
    <property type="protein sequence ID" value="AKJ31562.1"/>
    <property type="molecule type" value="Genomic_DNA"/>
</dbReference>
<proteinExistence type="predicted"/>